<gene>
    <name evidence="1" type="ORF">J0A65_09220</name>
</gene>
<organism evidence="1 2">
    <name type="scientific">Bowmanella yangjiangensis</name>
    <dbReference type="NCBI Taxonomy" id="2811230"/>
    <lineage>
        <taxon>Bacteria</taxon>
        <taxon>Pseudomonadati</taxon>
        <taxon>Pseudomonadota</taxon>
        <taxon>Gammaproteobacteria</taxon>
        <taxon>Alteromonadales</taxon>
        <taxon>Alteromonadaceae</taxon>
        <taxon>Bowmanella</taxon>
    </lineage>
</organism>
<name>A0ABS3CUP9_9ALTE</name>
<evidence type="ECO:0000313" key="2">
    <source>
        <dbReference type="Proteomes" id="UP000663992"/>
    </source>
</evidence>
<dbReference type="Proteomes" id="UP000663992">
    <property type="component" value="Unassembled WGS sequence"/>
</dbReference>
<sequence>MEQTVFQALREALAHGHRVVAVCMAEPTYWDHLNATLAAWWPTSSDVRTIYSFKIKRLPDDLSQFSKTTVSSKNAFGYFVKNDTINNQMAQYPTIAYLRLLKSKEKWKK</sequence>
<accession>A0ABS3CUP9</accession>
<comment type="caution">
    <text evidence="1">The sequence shown here is derived from an EMBL/GenBank/DDBJ whole genome shotgun (WGS) entry which is preliminary data.</text>
</comment>
<reference evidence="1 2" key="1">
    <citation type="submission" date="2021-03" db="EMBL/GenBank/DDBJ databases">
        <title>novel species isolated from a fishpond in China.</title>
        <authorList>
            <person name="Lu H."/>
            <person name="Cai Z."/>
        </authorList>
    </citation>
    <scope>NUCLEOTIDE SEQUENCE [LARGE SCALE GENOMIC DNA]</scope>
    <source>
        <strain evidence="1 2">Y57</strain>
    </source>
</reference>
<proteinExistence type="predicted"/>
<dbReference type="EMBL" id="JAFKCS010000007">
    <property type="protein sequence ID" value="MBN7820045.1"/>
    <property type="molecule type" value="Genomic_DNA"/>
</dbReference>
<evidence type="ECO:0000313" key="1">
    <source>
        <dbReference type="EMBL" id="MBN7820045.1"/>
    </source>
</evidence>
<protein>
    <submittedName>
        <fullName evidence="1">Uncharacterized protein</fullName>
    </submittedName>
</protein>
<keyword evidence="2" id="KW-1185">Reference proteome</keyword>
<dbReference type="RefSeq" id="WP_206593882.1">
    <property type="nucleotide sequence ID" value="NZ_JAFKCS010000007.1"/>
</dbReference>